<dbReference type="InterPro" id="IPR001646">
    <property type="entry name" value="5peptide_repeat"/>
</dbReference>
<keyword evidence="2" id="KW-1185">Reference proteome</keyword>
<dbReference type="Pfam" id="PF00805">
    <property type="entry name" value="Pentapeptide"/>
    <property type="match status" value="2"/>
</dbReference>
<dbReference type="InterPro" id="IPR051082">
    <property type="entry name" value="Pentapeptide-BTB/POZ_domain"/>
</dbReference>
<evidence type="ECO:0000313" key="1">
    <source>
        <dbReference type="EMBL" id="TQJ13907.1"/>
    </source>
</evidence>
<dbReference type="PANTHER" id="PTHR14136:SF17">
    <property type="entry name" value="BTB_POZ DOMAIN-CONTAINING PROTEIN KCTD9"/>
    <property type="match status" value="1"/>
</dbReference>
<dbReference type="PANTHER" id="PTHR14136">
    <property type="entry name" value="BTB_POZ DOMAIN-CONTAINING PROTEIN KCTD9"/>
    <property type="match status" value="1"/>
</dbReference>
<proteinExistence type="predicted"/>
<evidence type="ECO:0000313" key="2">
    <source>
        <dbReference type="Proteomes" id="UP000320806"/>
    </source>
</evidence>
<reference evidence="1 2" key="1">
    <citation type="submission" date="2019-06" db="EMBL/GenBank/DDBJ databases">
        <title>Sequencing the genomes of 1000 actinobacteria strains.</title>
        <authorList>
            <person name="Klenk H.-P."/>
        </authorList>
    </citation>
    <scope>NUCLEOTIDE SEQUENCE [LARGE SCALE GENOMIC DNA]</scope>
    <source>
        <strain evidence="1 2">DSM 19828</strain>
    </source>
</reference>
<dbReference type="EMBL" id="VFMO01000001">
    <property type="protein sequence ID" value="TQJ13907.1"/>
    <property type="molecule type" value="Genomic_DNA"/>
</dbReference>
<dbReference type="SUPFAM" id="SSF141571">
    <property type="entry name" value="Pentapeptide repeat-like"/>
    <property type="match status" value="1"/>
</dbReference>
<accession>A0A542EF02</accession>
<dbReference type="Proteomes" id="UP000320806">
    <property type="component" value="Unassembled WGS sequence"/>
</dbReference>
<comment type="caution">
    <text evidence="1">The sequence shown here is derived from an EMBL/GenBank/DDBJ whole genome shotgun (WGS) entry which is preliminary data.</text>
</comment>
<dbReference type="AlphaFoldDB" id="A0A542EF02"/>
<gene>
    <name evidence="1" type="ORF">FB459_1344</name>
</gene>
<protein>
    <submittedName>
        <fullName evidence="1">Pentapeptide repeat protein</fullName>
    </submittedName>
</protein>
<dbReference type="Gene3D" id="2.160.20.80">
    <property type="entry name" value="E3 ubiquitin-protein ligase SopA"/>
    <property type="match status" value="1"/>
</dbReference>
<name>A0A542EF02_9MICO</name>
<sequence length="209" mass="22206">MPPSYGATHLPVGVRWEGCAMEIADRPLDRTELERILNQAREPVALVRCDLSGANLRDLDLTEVTFDECALDGALLDGAALGGVIFTGCRMTGVSMERTRGLGFEIRRSNLFAANLIGAVLANADLTGCRFTEAVLRSADLHASVFDGCDLTEADLHAANLSDADLRGARLGECDLDRLRALKGAILTPNQASDIVADLTGAQIVPIGD</sequence>
<organism evidence="1 2">
    <name type="scientific">Yimella lutea</name>
    <dbReference type="NCBI Taxonomy" id="587872"/>
    <lineage>
        <taxon>Bacteria</taxon>
        <taxon>Bacillati</taxon>
        <taxon>Actinomycetota</taxon>
        <taxon>Actinomycetes</taxon>
        <taxon>Micrococcales</taxon>
        <taxon>Dermacoccaceae</taxon>
        <taxon>Yimella</taxon>
    </lineage>
</organism>